<dbReference type="Proteomes" id="UP001190700">
    <property type="component" value="Unassembled WGS sequence"/>
</dbReference>
<proteinExistence type="predicted"/>
<organism evidence="1 2">
    <name type="scientific">Cymbomonas tetramitiformis</name>
    <dbReference type="NCBI Taxonomy" id="36881"/>
    <lineage>
        <taxon>Eukaryota</taxon>
        <taxon>Viridiplantae</taxon>
        <taxon>Chlorophyta</taxon>
        <taxon>Pyramimonadophyceae</taxon>
        <taxon>Pyramimonadales</taxon>
        <taxon>Pyramimonadaceae</taxon>
        <taxon>Cymbomonas</taxon>
    </lineage>
</organism>
<name>A0AAE0GD18_9CHLO</name>
<evidence type="ECO:0000313" key="1">
    <source>
        <dbReference type="EMBL" id="KAK3275876.1"/>
    </source>
</evidence>
<keyword evidence="2" id="KW-1185">Reference proteome</keyword>
<protein>
    <submittedName>
        <fullName evidence="1">Uncharacterized protein</fullName>
    </submittedName>
</protein>
<dbReference type="AlphaFoldDB" id="A0AAE0GD18"/>
<sequence length="125" mass="14022">MKAEDRTLERGHHCLSKLSGDWKQGDVLTIIAFSDPKVLYENGEGEAVQHTALRALSHQYGHVQKPWMCTADSGAQPDACLDVLQYGAKYLCRWNPKWSFGGAVHCPSGVMDRLMMKVRNNMKTT</sequence>
<reference evidence="1 2" key="1">
    <citation type="journal article" date="2015" name="Genome Biol. Evol.">
        <title>Comparative Genomics of a Bacterivorous Green Alga Reveals Evolutionary Causalities and Consequences of Phago-Mixotrophic Mode of Nutrition.</title>
        <authorList>
            <person name="Burns J.A."/>
            <person name="Paasch A."/>
            <person name="Narechania A."/>
            <person name="Kim E."/>
        </authorList>
    </citation>
    <scope>NUCLEOTIDE SEQUENCE [LARGE SCALE GENOMIC DNA]</scope>
    <source>
        <strain evidence="1 2">PLY_AMNH</strain>
    </source>
</reference>
<dbReference type="EMBL" id="LGRX02006959">
    <property type="protein sequence ID" value="KAK3275876.1"/>
    <property type="molecule type" value="Genomic_DNA"/>
</dbReference>
<comment type="caution">
    <text evidence="1">The sequence shown here is derived from an EMBL/GenBank/DDBJ whole genome shotgun (WGS) entry which is preliminary data.</text>
</comment>
<gene>
    <name evidence="1" type="ORF">CYMTET_16016</name>
</gene>
<evidence type="ECO:0000313" key="2">
    <source>
        <dbReference type="Proteomes" id="UP001190700"/>
    </source>
</evidence>
<accession>A0AAE0GD18</accession>